<dbReference type="NCBIfam" id="TIGR00138">
    <property type="entry name" value="rsmG_gidB"/>
    <property type="match status" value="1"/>
</dbReference>
<dbReference type="InterPro" id="IPR003682">
    <property type="entry name" value="rRNA_ssu_MeTfrase_G"/>
</dbReference>
<comment type="caution">
    <text evidence="6">Lacks conserved residue(s) required for the propagation of feature annotation.</text>
</comment>
<protein>
    <recommendedName>
        <fullName evidence="6">Ribosomal RNA small subunit methyltransferase G</fullName>
        <ecNumber evidence="6">2.1.1.-</ecNumber>
    </recommendedName>
    <alternativeName>
        <fullName evidence="6">16S rRNA 7-methylguanosine methyltransferase</fullName>
        <shortName evidence="6">16S rRNA m7G methyltransferase</shortName>
    </alternativeName>
</protein>
<accession>A0ABV8KKD5</accession>
<feature type="binding site" evidence="6">
    <location>
        <position position="97"/>
    </location>
    <ligand>
        <name>S-adenosyl-L-methionine</name>
        <dbReference type="ChEBI" id="CHEBI:59789"/>
    </ligand>
</feature>
<dbReference type="Gene3D" id="3.40.50.150">
    <property type="entry name" value="Vaccinia Virus protein VP39"/>
    <property type="match status" value="1"/>
</dbReference>
<gene>
    <name evidence="6 8" type="primary">rsmG</name>
    <name evidence="8" type="ORF">ACFOX0_11265</name>
</gene>
<feature type="binding site" evidence="6">
    <location>
        <begin position="149"/>
        <end position="150"/>
    </location>
    <ligand>
        <name>S-adenosyl-L-methionine</name>
        <dbReference type="ChEBI" id="CHEBI:59789"/>
    </ligand>
</feature>
<dbReference type="GO" id="GO:0008168">
    <property type="term" value="F:methyltransferase activity"/>
    <property type="evidence" value="ECO:0007669"/>
    <property type="project" value="UniProtKB-KW"/>
</dbReference>
<evidence type="ECO:0000256" key="2">
    <source>
        <dbReference type="ARBA" id="ARBA00022552"/>
    </source>
</evidence>
<evidence type="ECO:0000256" key="6">
    <source>
        <dbReference type="HAMAP-Rule" id="MF_00074"/>
    </source>
</evidence>
<keyword evidence="4 6" id="KW-0808">Transferase</keyword>
<dbReference type="InterPro" id="IPR029063">
    <property type="entry name" value="SAM-dependent_MTases_sf"/>
</dbReference>
<comment type="subcellular location">
    <subcellularLocation>
        <location evidence="6">Cytoplasm</location>
    </subcellularLocation>
</comment>
<dbReference type="SUPFAM" id="SSF53335">
    <property type="entry name" value="S-adenosyl-L-methionine-dependent methyltransferases"/>
    <property type="match status" value="1"/>
</dbReference>
<sequence>MRDDFEVSGNSGPGGVRPPGPSAVDVPVPVELADATRALFGDRQPLAAAYAELLAGDGVLRGLIGPRETPRLWDRHLLNCAAVAELIPAGRRVLDVGSGAGLPGLVLAIARPDLSVVLIEPLARRTAFLTEAVETLGLTNSVTVVRARAEEYAAASSSPADIVTARAVAPLDRLAGWCLPLAAVGGRLLALKGSSAADEVVEHRDAVRELGGGSPVVHRCGRGLIDPPTIVVEIVRERAAGRQPSRRPRTGRPRRR</sequence>
<feature type="binding site" evidence="6">
    <location>
        <position position="166"/>
    </location>
    <ligand>
        <name>S-adenosyl-L-methionine</name>
        <dbReference type="ChEBI" id="CHEBI:59789"/>
    </ligand>
</feature>
<evidence type="ECO:0000313" key="8">
    <source>
        <dbReference type="EMBL" id="MFC4106512.1"/>
    </source>
</evidence>
<evidence type="ECO:0000256" key="4">
    <source>
        <dbReference type="ARBA" id="ARBA00022679"/>
    </source>
</evidence>
<evidence type="ECO:0000256" key="5">
    <source>
        <dbReference type="ARBA" id="ARBA00022691"/>
    </source>
</evidence>
<proteinExistence type="inferred from homology"/>
<comment type="caution">
    <text evidence="8">The sequence shown here is derived from an EMBL/GenBank/DDBJ whole genome shotgun (WGS) entry which is preliminary data.</text>
</comment>
<evidence type="ECO:0000256" key="7">
    <source>
        <dbReference type="SAM" id="MobiDB-lite"/>
    </source>
</evidence>
<keyword evidence="9" id="KW-1185">Reference proteome</keyword>
<dbReference type="EC" id="2.1.1.-" evidence="6"/>
<dbReference type="EMBL" id="JBHSBN010000006">
    <property type="protein sequence ID" value="MFC4106512.1"/>
    <property type="molecule type" value="Genomic_DNA"/>
</dbReference>
<comment type="similarity">
    <text evidence="6">Belongs to the methyltransferase superfamily. RNA methyltransferase RsmG family.</text>
</comment>
<dbReference type="PANTHER" id="PTHR31760">
    <property type="entry name" value="S-ADENOSYL-L-METHIONINE-DEPENDENT METHYLTRANSFERASES SUPERFAMILY PROTEIN"/>
    <property type="match status" value="1"/>
</dbReference>
<dbReference type="GO" id="GO:0032259">
    <property type="term" value="P:methylation"/>
    <property type="evidence" value="ECO:0007669"/>
    <property type="project" value="UniProtKB-KW"/>
</dbReference>
<evidence type="ECO:0000313" key="9">
    <source>
        <dbReference type="Proteomes" id="UP001595868"/>
    </source>
</evidence>
<evidence type="ECO:0000256" key="1">
    <source>
        <dbReference type="ARBA" id="ARBA00022490"/>
    </source>
</evidence>
<evidence type="ECO:0000256" key="3">
    <source>
        <dbReference type="ARBA" id="ARBA00022603"/>
    </source>
</evidence>
<dbReference type="Pfam" id="PF02527">
    <property type="entry name" value="GidB"/>
    <property type="match status" value="1"/>
</dbReference>
<keyword evidence="1 6" id="KW-0963">Cytoplasm</keyword>
<feature type="region of interest" description="Disordered" evidence="7">
    <location>
        <begin position="1"/>
        <end position="24"/>
    </location>
</feature>
<keyword evidence="5 6" id="KW-0949">S-adenosyl-L-methionine</keyword>
<comment type="function">
    <text evidence="6">Specifically methylates the N7 position of a guanine in 16S rRNA.</text>
</comment>
<keyword evidence="2 6" id="KW-0698">rRNA processing</keyword>
<keyword evidence="3 6" id="KW-0489">Methyltransferase</keyword>
<feature type="binding site" evidence="6">
    <location>
        <position position="102"/>
    </location>
    <ligand>
        <name>S-adenosyl-L-methionine</name>
        <dbReference type="ChEBI" id="CHEBI:59789"/>
    </ligand>
</feature>
<name>A0ABV8KKD5_9ACTN</name>
<dbReference type="Proteomes" id="UP001595868">
    <property type="component" value="Unassembled WGS sequence"/>
</dbReference>
<organism evidence="8 9">
    <name type="scientific">Micromonospora zhanjiangensis</name>
    <dbReference type="NCBI Taxonomy" id="1522057"/>
    <lineage>
        <taxon>Bacteria</taxon>
        <taxon>Bacillati</taxon>
        <taxon>Actinomycetota</taxon>
        <taxon>Actinomycetes</taxon>
        <taxon>Micromonosporales</taxon>
        <taxon>Micromonosporaceae</taxon>
        <taxon>Micromonospora</taxon>
    </lineage>
</organism>
<dbReference type="HAMAP" id="MF_00074">
    <property type="entry name" value="16SrRNA_methyltr_G"/>
    <property type="match status" value="1"/>
</dbReference>
<reference evidence="9" key="1">
    <citation type="journal article" date="2019" name="Int. J. Syst. Evol. Microbiol.">
        <title>The Global Catalogue of Microorganisms (GCM) 10K type strain sequencing project: providing services to taxonomists for standard genome sequencing and annotation.</title>
        <authorList>
            <consortium name="The Broad Institute Genomics Platform"/>
            <consortium name="The Broad Institute Genome Sequencing Center for Infectious Disease"/>
            <person name="Wu L."/>
            <person name="Ma J."/>
        </authorList>
    </citation>
    <scope>NUCLEOTIDE SEQUENCE [LARGE SCALE GENOMIC DNA]</scope>
    <source>
        <strain evidence="9">2902at01</strain>
    </source>
</reference>
<dbReference type="RefSeq" id="WP_377544501.1">
    <property type="nucleotide sequence ID" value="NZ_JBHSBN010000006.1"/>
</dbReference>
<dbReference type="PANTHER" id="PTHR31760:SF0">
    <property type="entry name" value="S-ADENOSYL-L-METHIONINE-DEPENDENT METHYLTRANSFERASES SUPERFAMILY PROTEIN"/>
    <property type="match status" value="1"/>
</dbReference>